<dbReference type="HAMAP" id="MF_01084">
    <property type="entry name" value="Diphthine_synth"/>
    <property type="match status" value="1"/>
</dbReference>
<dbReference type="eggNOG" id="arCOG04161">
    <property type="taxonomic scope" value="Archaea"/>
</dbReference>
<reference evidence="9" key="1">
    <citation type="submission" date="2010-02" db="EMBL/GenBank/DDBJ databases">
        <title>Complete sequence of Aciduliprofundum boonei T469.</title>
        <authorList>
            <consortium name="US DOE Joint Genome Institute"/>
            <person name="Lucas S."/>
            <person name="Copeland A."/>
            <person name="Lapidus A."/>
            <person name="Cheng J.-F."/>
            <person name="Bruce D."/>
            <person name="Goodwin L."/>
            <person name="Pitluck S."/>
            <person name="Saunders E."/>
            <person name="Detter J.C."/>
            <person name="Han C."/>
            <person name="Tapia R."/>
            <person name="Land M."/>
            <person name="Hauser L."/>
            <person name="Kyrpides N."/>
            <person name="Mikhailova N."/>
            <person name="Flores G."/>
            <person name="Reysenbach A.-L."/>
            <person name="Woyke T."/>
        </authorList>
    </citation>
    <scope>NUCLEOTIDE SEQUENCE</scope>
    <source>
        <strain evidence="9">T469</strain>
    </source>
</reference>
<keyword evidence="10" id="KW-1185">Reference proteome</keyword>
<dbReference type="RefSeq" id="WP_008082642.1">
    <property type="nucleotide sequence ID" value="NC_013926.1"/>
</dbReference>
<comment type="function">
    <text evidence="6">S-adenosyl-L-methionine-dependent methyltransferase that catalyzes the trimethylation of the amino group of the modified target histidine residue in translation elongation factor 2 (EF-2), to form an intermediate called diphthine. The three successive methylation reactions represent the second step of diphthamide biosynthesis.</text>
</comment>
<dbReference type="InterPro" id="IPR035996">
    <property type="entry name" value="4pyrrol_Methylase_sf"/>
</dbReference>
<feature type="binding site" evidence="6 7">
    <location>
        <position position="229"/>
    </location>
    <ligand>
        <name>S-adenosyl-L-methionine</name>
        <dbReference type="ChEBI" id="CHEBI:59789"/>
    </ligand>
</feature>
<dbReference type="OrthoDB" id="39139at2157"/>
<dbReference type="CDD" id="cd11647">
    <property type="entry name" value="DHP5_DphB"/>
    <property type="match status" value="1"/>
</dbReference>
<protein>
    <recommendedName>
        <fullName evidence="6">Diphthine synthase</fullName>
        <ecNumber evidence="6">2.1.1.98</ecNumber>
    </recommendedName>
    <alternativeName>
        <fullName evidence="6">Diphthamide biosynthesis methyltransferase</fullName>
    </alternativeName>
</protein>
<evidence type="ECO:0000259" key="8">
    <source>
        <dbReference type="Pfam" id="PF00590"/>
    </source>
</evidence>
<evidence type="ECO:0000313" key="10">
    <source>
        <dbReference type="Proteomes" id="UP000001400"/>
    </source>
</evidence>
<dbReference type="PANTHER" id="PTHR10882:SF0">
    <property type="entry name" value="DIPHTHINE METHYL ESTER SYNTHASE"/>
    <property type="match status" value="1"/>
</dbReference>
<dbReference type="HOGENOM" id="CLU_066040_0_0_2"/>
<evidence type="ECO:0000256" key="3">
    <source>
        <dbReference type="ARBA" id="ARBA00022603"/>
    </source>
</evidence>
<dbReference type="Gene3D" id="3.30.950.10">
    <property type="entry name" value="Methyltransferase, Cobalt-precorrin-4 Transmethylase, Domain 2"/>
    <property type="match status" value="1"/>
</dbReference>
<dbReference type="InterPro" id="IPR014776">
    <property type="entry name" value="4pyrrole_Mease_sub2"/>
</dbReference>
<keyword evidence="3 6" id="KW-0489">Methyltransferase</keyword>
<comment type="similarity">
    <text evidence="2 6">Belongs to the diphthine synthase family.</text>
</comment>
<feature type="binding site" evidence="6 7">
    <location>
        <position position="84"/>
    </location>
    <ligand>
        <name>S-adenosyl-L-methionine</name>
        <dbReference type="ChEBI" id="CHEBI:59789"/>
    </ligand>
</feature>
<feature type="binding site" evidence="6 7">
    <location>
        <position position="87"/>
    </location>
    <ligand>
        <name>S-adenosyl-L-methionine</name>
        <dbReference type="ChEBI" id="CHEBI:59789"/>
    </ligand>
</feature>
<feature type="binding site" evidence="6 7">
    <location>
        <position position="164"/>
    </location>
    <ligand>
        <name>S-adenosyl-L-methionine</name>
        <dbReference type="ChEBI" id="CHEBI:59789"/>
    </ligand>
</feature>
<dbReference type="InterPro" id="IPR000878">
    <property type="entry name" value="4pyrrol_Mease"/>
</dbReference>
<dbReference type="GO" id="GO:0017183">
    <property type="term" value="P:protein histidyl modification to diphthamide"/>
    <property type="evidence" value="ECO:0007669"/>
    <property type="project" value="UniProtKB-UniRule"/>
</dbReference>
<accession>B5I9W5</accession>
<keyword evidence="4 6" id="KW-0808">Transferase</keyword>
<dbReference type="PIRSF" id="PIRSF036432">
    <property type="entry name" value="Diphthine_synth"/>
    <property type="match status" value="1"/>
</dbReference>
<dbReference type="NCBIfam" id="TIGR00522">
    <property type="entry name" value="dph5"/>
    <property type="match status" value="1"/>
</dbReference>
<dbReference type="STRING" id="439481.Aboo_0591"/>
<dbReference type="GO" id="GO:0004164">
    <property type="term" value="F:diphthine synthase activity"/>
    <property type="evidence" value="ECO:0007669"/>
    <property type="project" value="UniProtKB-UniRule"/>
</dbReference>
<evidence type="ECO:0000256" key="4">
    <source>
        <dbReference type="ARBA" id="ARBA00022679"/>
    </source>
</evidence>
<dbReference type="InterPro" id="IPR004551">
    <property type="entry name" value="Dphthn_synthase"/>
</dbReference>
<comment type="catalytic activity">
    <reaction evidence="6">
        <text>2-[(3S)-amino-3-carboxypropyl]-L-histidyl-[translation elongation factor 2] + 3 S-adenosyl-L-methionine = diphthine-[translation elongation factor 2] + 3 S-adenosyl-L-homocysteine + 3 H(+)</text>
        <dbReference type="Rhea" id="RHEA:36415"/>
        <dbReference type="Rhea" id="RHEA-COMP:9749"/>
        <dbReference type="Rhea" id="RHEA-COMP:10172"/>
        <dbReference type="ChEBI" id="CHEBI:15378"/>
        <dbReference type="ChEBI" id="CHEBI:57856"/>
        <dbReference type="ChEBI" id="CHEBI:59789"/>
        <dbReference type="ChEBI" id="CHEBI:73995"/>
        <dbReference type="ChEBI" id="CHEBI:82696"/>
        <dbReference type="EC" id="2.1.1.98"/>
    </reaction>
</comment>
<evidence type="ECO:0000313" key="9">
    <source>
        <dbReference type="EMBL" id="ADD08402.1"/>
    </source>
</evidence>
<feature type="binding site" evidence="6 7">
    <location>
        <position position="9"/>
    </location>
    <ligand>
        <name>S-adenosyl-L-methionine</name>
        <dbReference type="ChEBI" id="CHEBI:59789"/>
    </ligand>
</feature>
<evidence type="ECO:0000256" key="6">
    <source>
        <dbReference type="HAMAP-Rule" id="MF_01084"/>
    </source>
</evidence>
<dbReference type="Proteomes" id="UP000001400">
    <property type="component" value="Chromosome"/>
</dbReference>
<evidence type="ECO:0000256" key="7">
    <source>
        <dbReference type="PIRSR" id="PIRSR036432-1"/>
    </source>
</evidence>
<dbReference type="EC" id="2.1.1.98" evidence="6"/>
<dbReference type="GO" id="GO:0032259">
    <property type="term" value="P:methylation"/>
    <property type="evidence" value="ECO:0007669"/>
    <property type="project" value="UniProtKB-KW"/>
</dbReference>
<proteinExistence type="inferred from homology"/>
<dbReference type="GeneID" id="8827536"/>
<dbReference type="PANTHER" id="PTHR10882">
    <property type="entry name" value="DIPHTHINE SYNTHASE"/>
    <property type="match status" value="1"/>
</dbReference>
<evidence type="ECO:0000256" key="2">
    <source>
        <dbReference type="ARBA" id="ARBA00006729"/>
    </source>
</evidence>
<feature type="domain" description="Tetrapyrrole methylase" evidence="8">
    <location>
        <begin position="1"/>
        <end position="214"/>
    </location>
</feature>
<dbReference type="KEGG" id="abi:Aboo_0591"/>
<feature type="binding site" evidence="6 7">
    <location>
        <begin position="112"/>
        <end position="113"/>
    </location>
    <ligand>
        <name>S-adenosyl-L-methionine</name>
        <dbReference type="ChEBI" id="CHEBI:59789"/>
    </ligand>
</feature>
<organism evidence="9 10">
    <name type="scientific">Aciduliprofundum boonei (strain DSM 19572 / T469)</name>
    <dbReference type="NCBI Taxonomy" id="439481"/>
    <lineage>
        <taxon>Archaea</taxon>
        <taxon>Methanobacteriati</taxon>
        <taxon>Thermoplasmatota</taxon>
        <taxon>DHVE2 group</taxon>
        <taxon>Candidatus Aciduliprofundum</taxon>
    </lineage>
</organism>
<feature type="binding site" evidence="6 7">
    <location>
        <position position="204"/>
    </location>
    <ligand>
        <name>S-adenosyl-L-methionine</name>
        <dbReference type="ChEBI" id="CHEBI:59789"/>
    </ligand>
</feature>
<keyword evidence="5 6" id="KW-0949">S-adenosyl-L-methionine</keyword>
<dbReference type="EMBL" id="CP001941">
    <property type="protein sequence ID" value="ADD08402.1"/>
    <property type="molecule type" value="Genomic_DNA"/>
</dbReference>
<evidence type="ECO:0000256" key="5">
    <source>
        <dbReference type="ARBA" id="ARBA00022691"/>
    </source>
</evidence>
<comment type="pathway">
    <text evidence="1 6">Protein modification; peptidyl-diphthamide biosynthesis.</text>
</comment>
<dbReference type="Pfam" id="PF00590">
    <property type="entry name" value="TP_methylase"/>
    <property type="match status" value="1"/>
</dbReference>
<evidence type="ECO:0000256" key="1">
    <source>
        <dbReference type="ARBA" id="ARBA00005156"/>
    </source>
</evidence>
<dbReference type="SUPFAM" id="SSF53790">
    <property type="entry name" value="Tetrapyrrole methylase"/>
    <property type="match status" value="1"/>
</dbReference>
<gene>
    <name evidence="6" type="primary">dphB</name>
    <name evidence="9" type="ordered locus">Aboo_0591</name>
</gene>
<dbReference type="AlphaFoldDB" id="B5I9W5"/>
<name>B5I9W5_ACIB4</name>
<dbReference type="UniPathway" id="UPA00559"/>
<comment type="subunit">
    <text evidence="6">Homodimer.</text>
</comment>
<dbReference type="Gene3D" id="3.40.1010.10">
    <property type="entry name" value="Cobalt-precorrin-4 Transmethylase, Domain 1"/>
    <property type="match status" value="1"/>
</dbReference>
<sequence length="258" mass="28384">MLTFVGLGLYNTEDLTIRGKREIEEADIVFGEFYTSRLIGVNPEDLGEALGREIKILSREEVENGKLILKEAKSKNVVLIVAGDPMIATTHVALRVMAEERGIKTKIVHNSSIVTAAPGMLGLQQYKFGRTVSLPFPQENYFPTSAYDFIKINQNLGLHTLILLDINPRPMTANEAMKILLEMEEKKREKIFSKNTLIAVVARAGAPNSLARAGYLGDMINGDFGSPLHTLVLPGKLHFAEAEALVKLAGAPEEILDK</sequence>
<dbReference type="InterPro" id="IPR014777">
    <property type="entry name" value="4pyrrole_Mease_sub1"/>
</dbReference>